<dbReference type="InterPro" id="IPR003593">
    <property type="entry name" value="AAA+_ATPase"/>
</dbReference>
<reference evidence="2 3" key="1">
    <citation type="submission" date="2019-05" db="EMBL/GenBank/DDBJ databases">
        <title>The metagenome of a microbial culture collection derived from dairy environment covers the genomic content of the human microbiome.</title>
        <authorList>
            <person name="Roder T."/>
            <person name="Wuthrich D."/>
            <person name="Sattari Z."/>
            <person name="Von Ah U."/>
            <person name="Bar C."/>
            <person name="Ronchi F."/>
            <person name="Macpherson A.J."/>
            <person name="Ganal-Vonarburg S.C."/>
            <person name="Bruggmann R."/>
            <person name="Vergeres G."/>
        </authorList>
    </citation>
    <scope>NUCLEOTIDE SEQUENCE [LARGE SCALE GENOMIC DNA]</scope>
    <source>
        <strain evidence="2 3">FAM 24235</strain>
    </source>
</reference>
<accession>A0A5R9C413</accession>
<name>A0A5R9C413_9LACT</name>
<sequence length="291" mass="33288">MSSISKNYSPNLDKESKEKFSKLSIDKRILRMMKSTAVSEPCKECGGDMVKIEATRKVICLVCEEKRLKEQEPQLANKWTQDTWKARTWEYFNAYSVLRDNNIKSAGFTGYDTTEEQVAKAKEKAIRFMNLVLNGESPHMILSGAPGRGKSHLAMATLRNILETSKYTKKGIYVHYASFLDLVKESFDQPEKKQRVAQIKAEMMNCSVLVLDDLGVDLGSIDRPKDASPWNMEMLNLVLEARENKPLIVTTNFDEGQIKASYGDRNYSRMFIRSKGLRILFNNVTDKRLDM</sequence>
<dbReference type="PANTHER" id="PTHR30050">
    <property type="entry name" value="CHROMOSOMAL REPLICATION INITIATOR PROTEIN DNAA"/>
    <property type="match status" value="1"/>
</dbReference>
<dbReference type="SUPFAM" id="SSF52540">
    <property type="entry name" value="P-loop containing nucleoside triphosphate hydrolases"/>
    <property type="match status" value="1"/>
</dbReference>
<dbReference type="Gene3D" id="3.40.50.300">
    <property type="entry name" value="P-loop containing nucleotide triphosphate hydrolases"/>
    <property type="match status" value="1"/>
</dbReference>
<dbReference type="PANTHER" id="PTHR30050:SF4">
    <property type="entry name" value="ATP-BINDING PROTEIN RV3427C IN INSERTION SEQUENCE-RELATED"/>
    <property type="match status" value="1"/>
</dbReference>
<proteinExistence type="predicted"/>
<dbReference type="OrthoDB" id="2052561at2"/>
<dbReference type="GO" id="GO:0006260">
    <property type="term" value="P:DNA replication"/>
    <property type="evidence" value="ECO:0007669"/>
    <property type="project" value="TreeGrafter"/>
</dbReference>
<gene>
    <name evidence="2" type="ORF">FEZ48_06310</name>
</gene>
<protein>
    <submittedName>
        <fullName evidence="2">ATP-binding protein</fullName>
    </submittedName>
</protein>
<evidence type="ECO:0000259" key="1">
    <source>
        <dbReference type="SMART" id="SM00382"/>
    </source>
</evidence>
<dbReference type="EMBL" id="VBTE01000015">
    <property type="protein sequence ID" value="TLQ07590.1"/>
    <property type="molecule type" value="Genomic_DNA"/>
</dbReference>
<keyword evidence="2" id="KW-0067">ATP-binding</keyword>
<dbReference type="CDD" id="cd00009">
    <property type="entry name" value="AAA"/>
    <property type="match status" value="1"/>
</dbReference>
<evidence type="ECO:0000313" key="3">
    <source>
        <dbReference type="Proteomes" id="UP000307201"/>
    </source>
</evidence>
<feature type="domain" description="AAA+ ATPase" evidence="1">
    <location>
        <begin position="136"/>
        <end position="290"/>
    </location>
</feature>
<dbReference type="GO" id="GO:0005524">
    <property type="term" value="F:ATP binding"/>
    <property type="evidence" value="ECO:0007669"/>
    <property type="project" value="UniProtKB-KW"/>
</dbReference>
<dbReference type="AlphaFoldDB" id="A0A5R9C413"/>
<evidence type="ECO:0000313" key="2">
    <source>
        <dbReference type="EMBL" id="TLQ07590.1"/>
    </source>
</evidence>
<comment type="caution">
    <text evidence="2">The sequence shown here is derived from an EMBL/GenBank/DDBJ whole genome shotgun (WGS) entry which is preliminary data.</text>
</comment>
<keyword evidence="2" id="KW-0547">Nucleotide-binding</keyword>
<dbReference type="InterPro" id="IPR027417">
    <property type="entry name" value="P-loop_NTPase"/>
</dbReference>
<organism evidence="2 3">
    <name type="scientific">Marinilactibacillus psychrotolerans</name>
    <dbReference type="NCBI Taxonomy" id="191770"/>
    <lineage>
        <taxon>Bacteria</taxon>
        <taxon>Bacillati</taxon>
        <taxon>Bacillota</taxon>
        <taxon>Bacilli</taxon>
        <taxon>Lactobacillales</taxon>
        <taxon>Carnobacteriaceae</taxon>
        <taxon>Marinilactibacillus</taxon>
    </lineage>
</organism>
<dbReference type="Pfam" id="PF01695">
    <property type="entry name" value="IstB_IS21"/>
    <property type="match status" value="1"/>
</dbReference>
<dbReference type="SMART" id="SM00382">
    <property type="entry name" value="AAA"/>
    <property type="match status" value="1"/>
</dbReference>
<dbReference type="RefSeq" id="WP_138471698.1">
    <property type="nucleotide sequence ID" value="NZ_VBTE01000015.1"/>
</dbReference>
<dbReference type="Proteomes" id="UP000307201">
    <property type="component" value="Unassembled WGS sequence"/>
</dbReference>
<dbReference type="InterPro" id="IPR002611">
    <property type="entry name" value="IstB_ATP-bd"/>
</dbReference>